<gene>
    <name evidence="1" type="ORF">NCTC10699_01963</name>
</gene>
<accession>A0A379B6Q3</accession>
<protein>
    <submittedName>
        <fullName evidence="1">Uncharacterized protein</fullName>
    </submittedName>
</protein>
<reference evidence="1 2" key="1">
    <citation type="submission" date="2018-06" db="EMBL/GenBank/DDBJ databases">
        <authorList>
            <consortium name="Pathogen Informatics"/>
            <person name="Doyle S."/>
        </authorList>
    </citation>
    <scope>NUCLEOTIDE SEQUENCE [LARGE SCALE GENOMIC DNA]</scope>
    <source>
        <strain evidence="1 2">NCTC10699</strain>
    </source>
</reference>
<organism evidence="1 2">
    <name type="scientific">[Pasteurella] mairii</name>
    <dbReference type="NCBI Taxonomy" id="757"/>
    <lineage>
        <taxon>Bacteria</taxon>
        <taxon>Pseudomonadati</taxon>
        <taxon>Pseudomonadota</taxon>
        <taxon>Gammaproteobacteria</taxon>
        <taxon>Pasteurellales</taxon>
        <taxon>Pasteurellaceae</taxon>
    </lineage>
</organism>
<name>A0A379B6Q3_9PAST</name>
<dbReference type="OrthoDB" id="8605640at2"/>
<sequence>MQYYNVFLGYKSERNYQENIQHLQDIAYCLENVSTDEYSAKKILEKLNKKEGNSLFQIELLSTYYSAKASLNLVIMNNLNQFKADAYIAAKLYLLSRTELLYTSTGLNTFHFFTALMSDSPALISYLVNNRNIIAAPNIPYEKDISRAFLNATTLVALAGEWGILQKRCKALLDDTHKDKKYILEYEFLFALSNANVSDMELVLNKMLELKLAKKMVHDTVPFFDFYLQVNVLLLAKIASIHGFHLNIDEPIAPKELINYSPLEKYDEPYDFMKEFKFDELLENWIKKWKSDNISSNNIKIKRKFNILDFLSLFIK</sequence>
<dbReference type="Proteomes" id="UP000254280">
    <property type="component" value="Unassembled WGS sequence"/>
</dbReference>
<proteinExistence type="predicted"/>
<evidence type="ECO:0000313" key="1">
    <source>
        <dbReference type="EMBL" id="SUB34303.1"/>
    </source>
</evidence>
<dbReference type="EMBL" id="UGSS01000002">
    <property type="protein sequence ID" value="SUB34303.1"/>
    <property type="molecule type" value="Genomic_DNA"/>
</dbReference>
<evidence type="ECO:0000313" key="2">
    <source>
        <dbReference type="Proteomes" id="UP000254280"/>
    </source>
</evidence>
<dbReference type="AlphaFoldDB" id="A0A379B6Q3"/>
<keyword evidence="2" id="KW-1185">Reference proteome</keyword>